<dbReference type="Proteomes" id="UP001241758">
    <property type="component" value="Unassembled WGS sequence"/>
</dbReference>
<protein>
    <submittedName>
        <fullName evidence="1">Uncharacterized protein</fullName>
    </submittedName>
</protein>
<gene>
    <name evidence="1" type="ORF">QLQ12_19055</name>
</gene>
<reference evidence="1 2" key="1">
    <citation type="submission" date="2023-05" db="EMBL/GenBank/DDBJ databases">
        <title>Actinoplanes sp. NEAU-A12 genome sequencing.</title>
        <authorList>
            <person name="Wang Z.-S."/>
        </authorList>
    </citation>
    <scope>NUCLEOTIDE SEQUENCE [LARGE SCALE GENOMIC DNA]</scope>
    <source>
        <strain evidence="1 2">NEAU-A12</strain>
    </source>
</reference>
<name>A0ABT6WLV7_9ACTN</name>
<dbReference type="EMBL" id="JASCTH010000011">
    <property type="protein sequence ID" value="MDI6100712.1"/>
    <property type="molecule type" value="Genomic_DNA"/>
</dbReference>
<organism evidence="1 2">
    <name type="scientific">Actinoplanes sandaracinus</name>
    <dbReference type="NCBI Taxonomy" id="3045177"/>
    <lineage>
        <taxon>Bacteria</taxon>
        <taxon>Bacillati</taxon>
        <taxon>Actinomycetota</taxon>
        <taxon>Actinomycetes</taxon>
        <taxon>Micromonosporales</taxon>
        <taxon>Micromonosporaceae</taxon>
        <taxon>Actinoplanes</taxon>
    </lineage>
</organism>
<keyword evidence="2" id="KW-1185">Reference proteome</keyword>
<accession>A0ABT6WLV7</accession>
<sequence length="152" mass="16139">MRYVIAASRQATVDSCRAVLGAREQLEFRLGSVPEAGEDCDAAILNFVLAHERYGGSPIVGLAQALINNRGDGAPRLILATPPMSIKTASDAATDADIESAYLNMLKSCMAVYVDVCGDPPEAKILIHVEGAGIDRPNLNLALRALSDLLEM</sequence>
<evidence type="ECO:0000313" key="2">
    <source>
        <dbReference type="Proteomes" id="UP001241758"/>
    </source>
</evidence>
<comment type="caution">
    <text evidence="1">The sequence shown here is derived from an EMBL/GenBank/DDBJ whole genome shotgun (WGS) entry which is preliminary data.</text>
</comment>
<dbReference type="RefSeq" id="WP_282761529.1">
    <property type="nucleotide sequence ID" value="NZ_JASCTH010000011.1"/>
</dbReference>
<proteinExistence type="predicted"/>
<evidence type="ECO:0000313" key="1">
    <source>
        <dbReference type="EMBL" id="MDI6100712.1"/>
    </source>
</evidence>